<dbReference type="InterPro" id="IPR000073">
    <property type="entry name" value="AB_hydrolase_1"/>
</dbReference>
<dbReference type="InterPro" id="IPR029058">
    <property type="entry name" value="AB_hydrolase_fold"/>
</dbReference>
<dbReference type="RefSeq" id="WP_343842693.1">
    <property type="nucleotide sequence ID" value="NZ_BAAADO010000006.1"/>
</dbReference>
<evidence type="ECO:0000256" key="1">
    <source>
        <dbReference type="ARBA" id="ARBA00022428"/>
    </source>
</evidence>
<dbReference type="EMBL" id="BAAADO010000006">
    <property type="protein sequence ID" value="GAA0500288.1"/>
    <property type="molecule type" value="Genomic_DNA"/>
</dbReference>
<accession>A0ABN1BL27</accession>
<comment type="function">
    <text evidence="3">Catalyzes a proton abstraction reaction that results in 2,5-elimination of pyruvate from 2-succinyl-5-enolpyruvyl-6-hydroxy-3-cyclohexene-1-carboxylate (SEPHCHC) and the formation of 2-succinyl-6-hydroxy-2,4-cyclohexadiene-1-carboxylate (SHCHC).</text>
</comment>
<protein>
    <recommendedName>
        <fullName evidence="3">Putative 2-succinyl-6-hydroxy-2,4-cyclohexadiene-1-carboxylate synthase</fullName>
        <shortName evidence="3">SHCHC synthase</shortName>
        <ecNumber evidence="3">4.2.99.20</ecNumber>
    </recommendedName>
</protein>
<evidence type="ECO:0000313" key="5">
    <source>
        <dbReference type="EMBL" id="GAA0500288.1"/>
    </source>
</evidence>
<dbReference type="HAMAP" id="MF_01660">
    <property type="entry name" value="MenH"/>
    <property type="match status" value="1"/>
</dbReference>
<dbReference type="PRINTS" id="PR00111">
    <property type="entry name" value="ABHYDROLASE"/>
</dbReference>
<evidence type="ECO:0000259" key="4">
    <source>
        <dbReference type="Pfam" id="PF00561"/>
    </source>
</evidence>
<dbReference type="PANTHER" id="PTHR42916">
    <property type="entry name" value="2-SUCCINYL-5-ENOLPYRUVYL-6-HYDROXY-3-CYCLOHEXENE-1-CARBOXYLATE SYNTHASE"/>
    <property type="match status" value="1"/>
</dbReference>
<name>A0ABN1BL27_9BACI</name>
<feature type="domain" description="AB hydrolase-1" evidence="4">
    <location>
        <begin position="20"/>
        <end position="252"/>
    </location>
</feature>
<evidence type="ECO:0000313" key="6">
    <source>
        <dbReference type="Proteomes" id="UP001500880"/>
    </source>
</evidence>
<comment type="subunit">
    <text evidence="3">Monomer.</text>
</comment>
<dbReference type="Gene3D" id="3.40.50.1820">
    <property type="entry name" value="alpha/beta hydrolase"/>
    <property type="match status" value="1"/>
</dbReference>
<keyword evidence="2 3" id="KW-0456">Lyase</keyword>
<comment type="similarity">
    <text evidence="3">Belongs to the AB hydrolase superfamily. MenH family.</text>
</comment>
<dbReference type="EC" id="4.2.99.20" evidence="3"/>
<dbReference type="SUPFAM" id="SSF53474">
    <property type="entry name" value="alpha/beta-Hydrolases"/>
    <property type="match status" value="1"/>
</dbReference>
<comment type="pathway">
    <text evidence="3">Quinol/quinone metabolism; menaquinone biosynthesis.</text>
</comment>
<comment type="catalytic activity">
    <reaction evidence="3">
        <text>5-enolpyruvoyl-6-hydroxy-2-succinyl-cyclohex-3-ene-1-carboxylate = (1R,6R)-6-hydroxy-2-succinyl-cyclohexa-2,4-diene-1-carboxylate + pyruvate</text>
        <dbReference type="Rhea" id="RHEA:25597"/>
        <dbReference type="ChEBI" id="CHEBI:15361"/>
        <dbReference type="ChEBI" id="CHEBI:58689"/>
        <dbReference type="ChEBI" id="CHEBI:58818"/>
        <dbReference type="EC" id="4.2.99.20"/>
    </reaction>
</comment>
<dbReference type="PANTHER" id="PTHR42916:SF1">
    <property type="entry name" value="PROTEIN PHYLLO, CHLOROPLASTIC"/>
    <property type="match status" value="1"/>
</dbReference>
<dbReference type="InterPro" id="IPR022485">
    <property type="entry name" value="SHCHC_synthase_MenH"/>
</dbReference>
<evidence type="ECO:0000256" key="2">
    <source>
        <dbReference type="ARBA" id="ARBA00023239"/>
    </source>
</evidence>
<dbReference type="NCBIfam" id="TIGR03695">
    <property type="entry name" value="menH_SHCHC"/>
    <property type="match status" value="1"/>
</dbReference>
<keyword evidence="1 3" id="KW-0474">Menaquinone biosynthesis</keyword>
<gene>
    <name evidence="3 5" type="primary">menH</name>
    <name evidence="5" type="ORF">GCM10008986_29490</name>
</gene>
<comment type="pathway">
    <text evidence="3">Quinol/quinone metabolism; 1,4-dihydroxy-2-naphthoate biosynthesis; 1,4-dihydroxy-2-naphthoate from chorismate: step 3/7.</text>
</comment>
<organism evidence="5 6">
    <name type="scientific">Salinibacillus aidingensis</name>
    <dbReference type="NCBI Taxonomy" id="237684"/>
    <lineage>
        <taxon>Bacteria</taxon>
        <taxon>Bacillati</taxon>
        <taxon>Bacillota</taxon>
        <taxon>Bacilli</taxon>
        <taxon>Bacillales</taxon>
        <taxon>Bacillaceae</taxon>
        <taxon>Salinibacillus</taxon>
    </lineage>
</organism>
<evidence type="ECO:0000256" key="3">
    <source>
        <dbReference type="HAMAP-Rule" id="MF_01660"/>
    </source>
</evidence>
<dbReference type="Proteomes" id="UP001500880">
    <property type="component" value="Unassembled WGS sequence"/>
</dbReference>
<reference evidence="5 6" key="1">
    <citation type="journal article" date="2019" name="Int. J. Syst. Evol. Microbiol.">
        <title>The Global Catalogue of Microorganisms (GCM) 10K type strain sequencing project: providing services to taxonomists for standard genome sequencing and annotation.</title>
        <authorList>
            <consortium name="The Broad Institute Genomics Platform"/>
            <consortium name="The Broad Institute Genome Sequencing Center for Infectious Disease"/>
            <person name="Wu L."/>
            <person name="Ma J."/>
        </authorList>
    </citation>
    <scope>NUCLEOTIDE SEQUENCE [LARGE SCALE GENOMIC DNA]</scope>
    <source>
        <strain evidence="5 6">JCM 12389</strain>
    </source>
</reference>
<comment type="caution">
    <text evidence="5">The sequence shown here is derived from an EMBL/GenBank/DDBJ whole genome shotgun (WGS) entry which is preliminary data.</text>
</comment>
<dbReference type="Pfam" id="PF00561">
    <property type="entry name" value="Abhydrolase_1"/>
    <property type="match status" value="1"/>
</dbReference>
<sequence>MYMNVDGKKYWVEEEGTGEPLVLFHGFTGSTKTWASFISQWSKNFQVINLDLPGHGKTIVQEPFSMESVCDDLDQVLKKLGLKKVHLLGYSMGGRTALSFARFYPENINTLILESASPGLKTQEEQEKRQNRDEQLAKKVETEGLASFVDYWSAIPLFETQKSLPKRVQNQLKQERLSHEPKGLAASLRYMGTGTQPSWWKELREVHAQTLLLTGALDAKFTSINHEMQERLPNAQHQIIKDAGHTIHVERPRIFGKIVSDFILHK</sequence>
<proteinExistence type="inferred from homology"/>
<keyword evidence="6" id="KW-1185">Reference proteome</keyword>